<dbReference type="Proteomes" id="UP000263094">
    <property type="component" value="Unassembled WGS sequence"/>
</dbReference>
<evidence type="ECO:0000256" key="2">
    <source>
        <dbReference type="SAM" id="SignalP"/>
    </source>
</evidence>
<evidence type="ECO:0008006" key="5">
    <source>
        <dbReference type="Google" id="ProtNLM"/>
    </source>
</evidence>
<reference evidence="3 4" key="1">
    <citation type="submission" date="2018-08" db="EMBL/GenBank/DDBJ databases">
        <title>Isolation, diversity and antifungal activity of Actinobacteria from wheat.</title>
        <authorList>
            <person name="Han C."/>
        </authorList>
    </citation>
    <scope>NUCLEOTIDE SEQUENCE [LARGE SCALE GENOMIC DNA]</scope>
    <source>
        <strain evidence="3 4">NEAU-YY421</strain>
    </source>
</reference>
<evidence type="ECO:0000256" key="1">
    <source>
        <dbReference type="SAM" id="MobiDB-lite"/>
    </source>
</evidence>
<feature type="chain" id="PRO_5038645194" description="Lipoprotein" evidence="2">
    <location>
        <begin position="22"/>
        <end position="221"/>
    </location>
</feature>
<name>A0A372M748_9ACTN</name>
<keyword evidence="2" id="KW-0732">Signal</keyword>
<dbReference type="RefSeq" id="WP_128555780.1">
    <property type="nucleotide sequence ID" value="NZ_QUAK01000062.1"/>
</dbReference>
<gene>
    <name evidence="3" type="ORF">DY218_11140</name>
</gene>
<feature type="compositionally biased region" description="Basic and acidic residues" evidence="1">
    <location>
        <begin position="165"/>
        <end position="178"/>
    </location>
</feature>
<keyword evidence="4" id="KW-1185">Reference proteome</keyword>
<feature type="region of interest" description="Disordered" evidence="1">
    <location>
        <begin position="26"/>
        <end position="46"/>
    </location>
</feature>
<dbReference type="EMBL" id="QUAK01000062">
    <property type="protein sequence ID" value="RFU86681.1"/>
    <property type="molecule type" value="Genomic_DNA"/>
</dbReference>
<protein>
    <recommendedName>
        <fullName evidence="5">Lipoprotein</fullName>
    </recommendedName>
</protein>
<comment type="caution">
    <text evidence="3">The sequence shown here is derived from an EMBL/GenBank/DDBJ whole genome shotgun (WGS) entry which is preliminary data.</text>
</comment>
<feature type="signal peptide" evidence="2">
    <location>
        <begin position="1"/>
        <end position="21"/>
    </location>
</feature>
<accession>A0A372M748</accession>
<evidence type="ECO:0000313" key="4">
    <source>
        <dbReference type="Proteomes" id="UP000263094"/>
    </source>
</evidence>
<dbReference type="PROSITE" id="PS51257">
    <property type="entry name" value="PROKAR_LIPOPROTEIN"/>
    <property type="match status" value="1"/>
</dbReference>
<dbReference type="AlphaFoldDB" id="A0A372M748"/>
<organism evidence="3 4">
    <name type="scientific">Streptomyces triticagri</name>
    <dbReference type="NCBI Taxonomy" id="2293568"/>
    <lineage>
        <taxon>Bacteria</taxon>
        <taxon>Bacillati</taxon>
        <taxon>Actinomycetota</taxon>
        <taxon>Actinomycetes</taxon>
        <taxon>Kitasatosporales</taxon>
        <taxon>Streptomycetaceae</taxon>
        <taxon>Streptomyces</taxon>
    </lineage>
</organism>
<sequence length="221" mass="23290">MRRARAVGVVCALLLVAALTACQSSRTGEDRLDDPSPSAATPTGHGKVFLDVGECSTAGKDFREISCRSERAEAKVTARHRGRESDGPLCPARTDFVLHVTENRPAVDEDGDGSVPRGYACMRHLQAPHPGDPGGGGGPRTIVGDCVYRSKAGEVRETPCAGRTLRPDARRDHADGKDVPANAPEFRVGSAVAERAQCPPSTVLYVRLRGPEPVGCAQAVG</sequence>
<evidence type="ECO:0000313" key="3">
    <source>
        <dbReference type="EMBL" id="RFU86681.1"/>
    </source>
</evidence>
<dbReference type="OrthoDB" id="3295470at2"/>
<feature type="region of interest" description="Disordered" evidence="1">
    <location>
        <begin position="160"/>
        <end position="183"/>
    </location>
</feature>
<proteinExistence type="predicted"/>